<gene>
    <name evidence="1" type="ORF">DVH24_041312</name>
</gene>
<organism evidence="1 2">
    <name type="scientific">Malus domestica</name>
    <name type="common">Apple</name>
    <name type="synonym">Pyrus malus</name>
    <dbReference type="NCBI Taxonomy" id="3750"/>
    <lineage>
        <taxon>Eukaryota</taxon>
        <taxon>Viridiplantae</taxon>
        <taxon>Streptophyta</taxon>
        <taxon>Embryophyta</taxon>
        <taxon>Tracheophyta</taxon>
        <taxon>Spermatophyta</taxon>
        <taxon>Magnoliopsida</taxon>
        <taxon>eudicotyledons</taxon>
        <taxon>Gunneridae</taxon>
        <taxon>Pentapetalae</taxon>
        <taxon>rosids</taxon>
        <taxon>fabids</taxon>
        <taxon>Rosales</taxon>
        <taxon>Rosaceae</taxon>
        <taxon>Amygdaloideae</taxon>
        <taxon>Maleae</taxon>
        <taxon>Malus</taxon>
    </lineage>
</organism>
<dbReference type="CDD" id="cd09272">
    <property type="entry name" value="RNase_HI_RT_Ty1"/>
    <property type="match status" value="1"/>
</dbReference>
<keyword evidence="2" id="KW-1185">Reference proteome</keyword>
<comment type="caution">
    <text evidence="1">The sequence shown here is derived from an EMBL/GenBank/DDBJ whole genome shotgun (WGS) entry which is preliminary data.</text>
</comment>
<evidence type="ECO:0008006" key="3">
    <source>
        <dbReference type="Google" id="ProtNLM"/>
    </source>
</evidence>
<dbReference type="Proteomes" id="UP000290289">
    <property type="component" value="Chromosome 13"/>
</dbReference>
<dbReference type="EMBL" id="RDQH01000339">
    <property type="protein sequence ID" value="RXH80165.1"/>
    <property type="molecule type" value="Genomic_DNA"/>
</dbReference>
<name>A0A498IDL0_MALDO</name>
<dbReference type="AlphaFoldDB" id="A0A498IDL0"/>
<sequence length="134" mass="15922">MNSKPRWLENIMKPRWPPLSFFYSKPRWLENIMKPRWLTSLLFDLGFHSKEPISMFYDNQAAMHIASNPIFHERTKHIEVDCHYVRAQVQANIINTHYTRSHDQLADIFTKPLSTVQFMRILSRLGSRNPLDPA</sequence>
<dbReference type="STRING" id="3750.A0A498IDL0"/>
<dbReference type="PANTHER" id="PTHR11439">
    <property type="entry name" value="GAG-POL-RELATED RETROTRANSPOSON"/>
    <property type="match status" value="1"/>
</dbReference>
<evidence type="ECO:0000313" key="2">
    <source>
        <dbReference type="Proteomes" id="UP000290289"/>
    </source>
</evidence>
<reference evidence="1 2" key="1">
    <citation type="submission" date="2018-10" db="EMBL/GenBank/DDBJ databases">
        <title>A high-quality apple genome assembly.</title>
        <authorList>
            <person name="Hu J."/>
        </authorList>
    </citation>
    <scope>NUCLEOTIDE SEQUENCE [LARGE SCALE GENOMIC DNA]</scope>
    <source>
        <strain evidence="2">cv. HFTH1</strain>
        <tissue evidence="1">Young leaf</tissue>
    </source>
</reference>
<protein>
    <recommendedName>
        <fullName evidence="3">Reverse transcriptase Ty1/copia-type domain-containing protein</fullName>
    </recommendedName>
</protein>
<accession>A0A498IDL0</accession>
<proteinExistence type="predicted"/>
<dbReference type="PANTHER" id="PTHR11439:SF470">
    <property type="entry name" value="CYSTEINE-RICH RLK (RECEPTOR-LIKE PROTEIN KINASE) 8"/>
    <property type="match status" value="1"/>
</dbReference>
<evidence type="ECO:0000313" key="1">
    <source>
        <dbReference type="EMBL" id="RXH80165.1"/>
    </source>
</evidence>